<dbReference type="EMBL" id="JBJQOH010000003">
    <property type="protein sequence ID" value="KAL3694784.1"/>
    <property type="molecule type" value="Genomic_DNA"/>
</dbReference>
<gene>
    <name evidence="2" type="ORF">R1sor_008435</name>
</gene>
<dbReference type="Proteomes" id="UP001633002">
    <property type="component" value="Unassembled WGS sequence"/>
</dbReference>
<proteinExistence type="predicted"/>
<keyword evidence="1" id="KW-0175">Coiled coil</keyword>
<evidence type="ECO:0008006" key="4">
    <source>
        <dbReference type="Google" id="ProtNLM"/>
    </source>
</evidence>
<dbReference type="Gene3D" id="3.60.10.10">
    <property type="entry name" value="Endonuclease/exonuclease/phosphatase"/>
    <property type="match status" value="1"/>
</dbReference>
<name>A0ABD3HWU5_9MARC</name>
<keyword evidence="3" id="KW-1185">Reference proteome</keyword>
<feature type="coiled-coil region" evidence="1">
    <location>
        <begin position="279"/>
        <end position="338"/>
    </location>
</feature>
<evidence type="ECO:0000256" key="1">
    <source>
        <dbReference type="SAM" id="Coils"/>
    </source>
</evidence>
<reference evidence="2 3" key="1">
    <citation type="submission" date="2024-09" db="EMBL/GenBank/DDBJ databases">
        <title>Chromosome-scale assembly of Riccia sorocarpa.</title>
        <authorList>
            <person name="Paukszto L."/>
        </authorList>
    </citation>
    <scope>NUCLEOTIDE SEQUENCE [LARGE SCALE GENOMIC DNA]</scope>
    <source>
        <strain evidence="2">LP-2024</strain>
        <tissue evidence="2">Aerial parts of the thallus</tissue>
    </source>
</reference>
<accession>A0ABD3HWU5</accession>
<evidence type="ECO:0000313" key="2">
    <source>
        <dbReference type="EMBL" id="KAL3694784.1"/>
    </source>
</evidence>
<dbReference type="SUPFAM" id="SSF56219">
    <property type="entry name" value="DNase I-like"/>
    <property type="match status" value="1"/>
</dbReference>
<evidence type="ECO:0000313" key="3">
    <source>
        <dbReference type="Proteomes" id="UP001633002"/>
    </source>
</evidence>
<protein>
    <recommendedName>
        <fullName evidence="4">Endonuclease/exonuclease/phosphatase domain-containing protein</fullName>
    </recommendedName>
</protein>
<dbReference type="InterPro" id="IPR036691">
    <property type="entry name" value="Endo/exonu/phosph_ase_sf"/>
</dbReference>
<comment type="caution">
    <text evidence="2">The sequence shown here is derived from an EMBL/GenBank/DDBJ whole genome shotgun (WGS) entry which is preliminary data.</text>
</comment>
<organism evidence="2 3">
    <name type="scientific">Riccia sorocarpa</name>
    <dbReference type="NCBI Taxonomy" id="122646"/>
    <lineage>
        <taxon>Eukaryota</taxon>
        <taxon>Viridiplantae</taxon>
        <taxon>Streptophyta</taxon>
        <taxon>Embryophyta</taxon>
        <taxon>Marchantiophyta</taxon>
        <taxon>Marchantiopsida</taxon>
        <taxon>Marchantiidae</taxon>
        <taxon>Marchantiales</taxon>
        <taxon>Ricciaceae</taxon>
        <taxon>Riccia</taxon>
    </lineage>
</organism>
<dbReference type="AlphaFoldDB" id="A0ABD3HWU5"/>
<sequence>MLLDQDRTALHKDPRRQMDDRINYDHCNLPTGPQMLQQMGALQMLHWVIQQNGRKDVVATMPRQNDQPGNAVWAEVDTPTGPVKIISLHAPNTKEERTILWTRIEDLIGGGTWILAGDFNMVETQDDSRGKSAMAAGAEARSWNQLAQRKGLVDAYLCAVSKIGGLYTRQAFCGNRLDRARLDRFYLSENAEWLEVVLEVSHKSEQILSDHIPIVMQCNLPMRGNSDWRPKSYYKMGPAVLKRKGITEKMKLAWENHPPDTGNPQRRWEMAWIRIREVLKTESRQMKEEHREIHDLRLEVLSLRLIRQEETDTNHNLMEQLRQAEEKLRRREQDEARSWRLRSRVRWLREGEAPTRYFYAQTKAKFCREAIQVLEDDQGPATTDHNLIMNKVEEYYRSLYQREEITPEIRLAREEAFRQLTKKVTQDQDRSIGEWPKEEEIDATAKLLKNDKSPGLDGLNGGFD</sequence>